<dbReference type="GO" id="GO:0030288">
    <property type="term" value="C:outer membrane-bounded periplasmic space"/>
    <property type="evidence" value="ECO:0007669"/>
    <property type="project" value="TreeGrafter"/>
</dbReference>
<dbReference type="PROSITE" id="PS50106">
    <property type="entry name" value="PDZ"/>
    <property type="match status" value="1"/>
</dbReference>
<dbReference type="GO" id="GO:0004175">
    <property type="term" value="F:endopeptidase activity"/>
    <property type="evidence" value="ECO:0007669"/>
    <property type="project" value="TreeGrafter"/>
</dbReference>
<dbReference type="SMART" id="SM00245">
    <property type="entry name" value="TSPc"/>
    <property type="match status" value="1"/>
</dbReference>
<dbReference type="CDD" id="cd07560">
    <property type="entry name" value="Peptidase_S41_CPP"/>
    <property type="match status" value="1"/>
</dbReference>
<dbReference type="InterPro" id="IPR020992">
    <property type="entry name" value="Tail_Prtase_C"/>
</dbReference>
<accession>B3PF09</accession>
<dbReference type="GO" id="GO:0006508">
    <property type="term" value="P:proteolysis"/>
    <property type="evidence" value="ECO:0007669"/>
    <property type="project" value="UniProtKB-KW"/>
</dbReference>
<dbReference type="Pfam" id="PF11818">
    <property type="entry name" value="DUF3340"/>
    <property type="match status" value="1"/>
</dbReference>
<feature type="domain" description="PDZ" evidence="7">
    <location>
        <begin position="250"/>
        <end position="321"/>
    </location>
</feature>
<sequence length="716" mass="80818">MLMQNRAVKQSSPSVRRLVFTLITPLVLGITLSTFTIAEKASPLAPSADQKKAAIDIVKRLDKEHYRKQEFNDALSSRYFDEYLKSLDGQKNFFLQSDIKAFEKYRLAFDDLYKKGDLDAGFAIYNRYNERLIARLEKIIADLDNPDVKFDFNEEVSLQTDRKDAAWPKTAAEADTLWHLYLKSSLLNSMLSGKSLEESKTTLRKRYANQLRRTKQQTNEEAFSVMMNALTTLYDPHTNYLSPENAENFDISMSLELQGIGAVLQSEDDYTKVSSLIVGGPAQKQGQLKPNDKIVAIAQGADGEMVDVVGWRLDEVVKLIRGPKGTLVRLEVIPADPTAATNKLITIKRETVKLEDQAAKKAIFEVNENGRTYKLGVIDVPTFYMNFEAYQKGDPNYKSTTRDVYNLLNELNKAKVDGIIIDLRDNGGGSLPEAAMLTDLFVDPGPVVQIRQSDDTVSRNYRAYQPAVYRAPVAVLVNRLSASASEIFAGAIQDYGRGIIIGSPTFGKGSVQNLVELRHGRLKITEAKFYRISGDSTQHRGVIPDVQLPSLLDPAEIGESSYDNALPWDRIHPAPHQNYFKISDYLPKIETKHQERMAKDPEFIYLNKQSELFKEASNKKTLSLRQATRQQEQKAIEQRTLANENERRKAKGEAVYATYEDLKKAKEAEDEKKNQDQDKELKPLEDPYLLEAGHVLADFIGQIKVPEKQVAKQAQD</sequence>
<evidence type="ECO:0000256" key="4">
    <source>
        <dbReference type="ARBA" id="ARBA00022825"/>
    </source>
</evidence>
<keyword evidence="2 5" id="KW-0645">Protease</keyword>
<dbReference type="MEROPS" id="S41.001"/>
<dbReference type="NCBIfam" id="TIGR00225">
    <property type="entry name" value="prc"/>
    <property type="match status" value="1"/>
</dbReference>
<evidence type="ECO:0000256" key="6">
    <source>
        <dbReference type="SAM" id="MobiDB-lite"/>
    </source>
</evidence>
<evidence type="ECO:0000256" key="3">
    <source>
        <dbReference type="ARBA" id="ARBA00022801"/>
    </source>
</evidence>
<keyword evidence="4 5" id="KW-0720">Serine protease</keyword>
<organism evidence="8 9">
    <name type="scientific">Cellvibrio japonicus (strain Ueda107)</name>
    <name type="common">Pseudomonas fluorescens subsp. cellulosa</name>
    <dbReference type="NCBI Taxonomy" id="498211"/>
    <lineage>
        <taxon>Bacteria</taxon>
        <taxon>Pseudomonadati</taxon>
        <taxon>Pseudomonadota</taxon>
        <taxon>Gammaproteobacteria</taxon>
        <taxon>Cellvibrionales</taxon>
        <taxon>Cellvibrionaceae</taxon>
        <taxon>Cellvibrio</taxon>
    </lineage>
</organism>
<dbReference type="GO" id="GO:0007165">
    <property type="term" value="P:signal transduction"/>
    <property type="evidence" value="ECO:0007669"/>
    <property type="project" value="TreeGrafter"/>
</dbReference>
<evidence type="ECO:0000313" key="8">
    <source>
        <dbReference type="EMBL" id="ACE83019.1"/>
    </source>
</evidence>
<dbReference type="CDD" id="cd06782">
    <property type="entry name" value="cpPDZ_CPP-like"/>
    <property type="match status" value="1"/>
</dbReference>
<comment type="similarity">
    <text evidence="1 5">Belongs to the peptidase S41A family.</text>
</comment>
<keyword evidence="3 5" id="KW-0378">Hydrolase</keyword>
<evidence type="ECO:0000256" key="2">
    <source>
        <dbReference type="ARBA" id="ARBA00022670"/>
    </source>
</evidence>
<dbReference type="PANTHER" id="PTHR32060:SF22">
    <property type="entry name" value="CARBOXYL-TERMINAL-PROCESSING PEPTIDASE 3, CHLOROPLASTIC"/>
    <property type="match status" value="1"/>
</dbReference>
<dbReference type="FunFam" id="3.90.226.10:FF:000090">
    <property type="entry name" value="Tail-specific protease"/>
    <property type="match status" value="1"/>
</dbReference>
<dbReference type="HOGENOM" id="CLU_016199_1_0_6"/>
<dbReference type="Pfam" id="PF17804">
    <property type="entry name" value="TSP_NTD"/>
    <property type="match status" value="1"/>
</dbReference>
<dbReference type="Gene3D" id="3.30.750.44">
    <property type="match status" value="1"/>
</dbReference>
<dbReference type="InterPro" id="IPR029045">
    <property type="entry name" value="ClpP/crotonase-like_dom_sf"/>
</dbReference>
<dbReference type="Pfam" id="PF03572">
    <property type="entry name" value="Peptidase_S41"/>
    <property type="match status" value="1"/>
</dbReference>
<dbReference type="GO" id="GO:0008236">
    <property type="term" value="F:serine-type peptidase activity"/>
    <property type="evidence" value="ECO:0007669"/>
    <property type="project" value="UniProtKB-KW"/>
</dbReference>
<dbReference type="InterPro" id="IPR036034">
    <property type="entry name" value="PDZ_sf"/>
</dbReference>
<dbReference type="STRING" id="498211.CJA_1735"/>
<protein>
    <submittedName>
        <fullName evidence="8">Tail-specific protease</fullName>
    </submittedName>
</protein>
<dbReference type="PANTHER" id="PTHR32060">
    <property type="entry name" value="TAIL-SPECIFIC PROTEASE"/>
    <property type="match status" value="1"/>
</dbReference>
<dbReference type="Gene3D" id="2.30.42.10">
    <property type="match status" value="1"/>
</dbReference>
<dbReference type="SUPFAM" id="SSF52096">
    <property type="entry name" value="ClpP/crotonase"/>
    <property type="match status" value="1"/>
</dbReference>
<dbReference type="AlphaFoldDB" id="B3PF09"/>
<feature type="region of interest" description="Disordered" evidence="6">
    <location>
        <begin position="664"/>
        <end position="685"/>
    </location>
</feature>
<dbReference type="SMART" id="SM00228">
    <property type="entry name" value="PDZ"/>
    <property type="match status" value="1"/>
</dbReference>
<dbReference type="eggNOG" id="COG0793">
    <property type="taxonomic scope" value="Bacteria"/>
</dbReference>
<dbReference type="SUPFAM" id="SSF50156">
    <property type="entry name" value="PDZ domain-like"/>
    <property type="match status" value="1"/>
</dbReference>
<evidence type="ECO:0000256" key="1">
    <source>
        <dbReference type="ARBA" id="ARBA00009179"/>
    </source>
</evidence>
<evidence type="ECO:0000256" key="5">
    <source>
        <dbReference type="RuleBase" id="RU004404"/>
    </source>
</evidence>
<dbReference type="KEGG" id="cja:CJA_1735"/>
<dbReference type="InterPro" id="IPR005151">
    <property type="entry name" value="Tail-specific_protease"/>
</dbReference>
<dbReference type="InterPro" id="IPR040573">
    <property type="entry name" value="TSP_N"/>
</dbReference>
<dbReference type="EMBL" id="CP000934">
    <property type="protein sequence ID" value="ACE83019.1"/>
    <property type="molecule type" value="Genomic_DNA"/>
</dbReference>
<dbReference type="InterPro" id="IPR004447">
    <property type="entry name" value="Peptidase_S41A"/>
</dbReference>
<evidence type="ECO:0000313" key="9">
    <source>
        <dbReference type="Proteomes" id="UP000001036"/>
    </source>
</evidence>
<proteinExistence type="inferred from homology"/>
<evidence type="ECO:0000259" key="7">
    <source>
        <dbReference type="PROSITE" id="PS50106"/>
    </source>
</evidence>
<reference evidence="8 9" key="1">
    <citation type="journal article" date="2008" name="J. Bacteriol.">
        <title>Insights into plant cell wall degradation from the genome sequence of the soil bacterium Cellvibrio japonicus.</title>
        <authorList>
            <person name="Deboy R.T."/>
            <person name="Mongodin E.F."/>
            <person name="Fouts D.E."/>
            <person name="Tailford L.E."/>
            <person name="Khouri H."/>
            <person name="Emerson J.B."/>
            <person name="Mohamoud Y."/>
            <person name="Watkins K."/>
            <person name="Henrissat B."/>
            <person name="Gilbert H.J."/>
            <person name="Nelson K.E."/>
        </authorList>
    </citation>
    <scope>NUCLEOTIDE SEQUENCE [LARGE SCALE GENOMIC DNA]</scope>
    <source>
        <strain evidence="8 9">Ueda107</strain>
    </source>
</reference>
<dbReference type="Gene3D" id="3.90.226.10">
    <property type="entry name" value="2-enoyl-CoA Hydratase, Chain A, domain 1"/>
    <property type="match status" value="1"/>
</dbReference>
<name>B3PF09_CELJU</name>
<dbReference type="RefSeq" id="WP_012487356.1">
    <property type="nucleotide sequence ID" value="NC_010995.1"/>
</dbReference>
<dbReference type="InterPro" id="IPR001478">
    <property type="entry name" value="PDZ"/>
</dbReference>
<dbReference type="Proteomes" id="UP000001036">
    <property type="component" value="Chromosome"/>
</dbReference>
<gene>
    <name evidence="8" type="primary">prc</name>
    <name evidence="8" type="ordered locus">CJA_1735</name>
</gene>
<dbReference type="Pfam" id="PF00595">
    <property type="entry name" value="PDZ"/>
    <property type="match status" value="1"/>
</dbReference>
<keyword evidence="9" id="KW-1185">Reference proteome</keyword>